<keyword evidence="1" id="KW-0812">Transmembrane</keyword>
<dbReference type="EMBL" id="BARS01030844">
    <property type="protein sequence ID" value="GAG26268.1"/>
    <property type="molecule type" value="Genomic_DNA"/>
</dbReference>
<evidence type="ECO:0000313" key="2">
    <source>
        <dbReference type="EMBL" id="GAG26268.1"/>
    </source>
</evidence>
<proteinExistence type="predicted"/>
<reference evidence="2" key="1">
    <citation type="journal article" date="2014" name="Front. Microbiol.">
        <title>High frequency of phylogenetically diverse reductive dehalogenase-homologous genes in deep subseafloor sedimentary metagenomes.</title>
        <authorList>
            <person name="Kawai M."/>
            <person name="Futagami T."/>
            <person name="Toyoda A."/>
            <person name="Takaki Y."/>
            <person name="Nishi S."/>
            <person name="Hori S."/>
            <person name="Arai W."/>
            <person name="Tsubouchi T."/>
            <person name="Morono Y."/>
            <person name="Uchiyama I."/>
            <person name="Ito T."/>
            <person name="Fujiyama A."/>
            <person name="Inagaki F."/>
            <person name="Takami H."/>
        </authorList>
    </citation>
    <scope>NUCLEOTIDE SEQUENCE</scope>
    <source>
        <strain evidence="2">Expedition CK06-06</strain>
    </source>
</reference>
<dbReference type="AlphaFoldDB" id="X0WP20"/>
<keyword evidence="1" id="KW-0472">Membrane</keyword>
<protein>
    <submittedName>
        <fullName evidence="2">Uncharacterized protein</fullName>
    </submittedName>
</protein>
<sequence>YNFDNSYVIGDMAFVDIWIEDSEGYEIERIQDVFDITKEGLIERNVEIKFDGSGVYYVYFALSDDLENFVKESVVLGKTQATGLIVLNTLKSKMSVYIGFLILIGIAVFFIWKRHGKTKSPKHHWLIRKNGKKGK</sequence>
<gene>
    <name evidence="2" type="ORF">S01H1_48052</name>
</gene>
<comment type="caution">
    <text evidence="2">The sequence shown here is derived from an EMBL/GenBank/DDBJ whole genome shotgun (WGS) entry which is preliminary data.</text>
</comment>
<keyword evidence="1" id="KW-1133">Transmembrane helix</keyword>
<feature type="transmembrane region" description="Helical" evidence="1">
    <location>
        <begin position="94"/>
        <end position="112"/>
    </location>
</feature>
<name>X0WP20_9ZZZZ</name>
<feature type="non-terminal residue" evidence="2">
    <location>
        <position position="1"/>
    </location>
</feature>
<organism evidence="2">
    <name type="scientific">marine sediment metagenome</name>
    <dbReference type="NCBI Taxonomy" id="412755"/>
    <lineage>
        <taxon>unclassified sequences</taxon>
        <taxon>metagenomes</taxon>
        <taxon>ecological metagenomes</taxon>
    </lineage>
</organism>
<evidence type="ECO:0000256" key="1">
    <source>
        <dbReference type="SAM" id="Phobius"/>
    </source>
</evidence>
<accession>X0WP20</accession>